<dbReference type="Proteomes" id="UP000008022">
    <property type="component" value="Unassembled WGS sequence"/>
</dbReference>
<dbReference type="AlphaFoldDB" id="A0A0E0QNN2"/>
<organism evidence="1 2">
    <name type="scientific">Oryza rufipogon</name>
    <name type="common">Brownbeard rice</name>
    <name type="synonym">Asian wild rice</name>
    <dbReference type="NCBI Taxonomy" id="4529"/>
    <lineage>
        <taxon>Eukaryota</taxon>
        <taxon>Viridiplantae</taxon>
        <taxon>Streptophyta</taxon>
        <taxon>Embryophyta</taxon>
        <taxon>Tracheophyta</taxon>
        <taxon>Spermatophyta</taxon>
        <taxon>Magnoliopsida</taxon>
        <taxon>Liliopsida</taxon>
        <taxon>Poales</taxon>
        <taxon>Poaceae</taxon>
        <taxon>BOP clade</taxon>
        <taxon>Oryzoideae</taxon>
        <taxon>Oryzeae</taxon>
        <taxon>Oryzinae</taxon>
        <taxon>Oryza</taxon>
    </lineage>
</organism>
<dbReference type="Gramene" id="ORUFI09G02750.1">
    <property type="protein sequence ID" value="ORUFI09G02750.1"/>
    <property type="gene ID" value="ORUFI09G02750"/>
</dbReference>
<reference evidence="2" key="1">
    <citation type="submission" date="2013-06" db="EMBL/GenBank/DDBJ databases">
        <authorList>
            <person name="Zhao Q."/>
        </authorList>
    </citation>
    <scope>NUCLEOTIDE SEQUENCE</scope>
    <source>
        <strain evidence="2">cv. W1943</strain>
    </source>
</reference>
<evidence type="ECO:0000313" key="2">
    <source>
        <dbReference type="Proteomes" id="UP000008022"/>
    </source>
</evidence>
<keyword evidence="2" id="KW-1185">Reference proteome</keyword>
<evidence type="ECO:0000313" key="1">
    <source>
        <dbReference type="EnsemblPlants" id="ORUFI09G02750.1"/>
    </source>
</evidence>
<accession>A0A0E0QNN2</accession>
<reference evidence="1" key="2">
    <citation type="submission" date="2015-06" db="UniProtKB">
        <authorList>
            <consortium name="EnsemblPlants"/>
        </authorList>
    </citation>
    <scope>IDENTIFICATION</scope>
</reference>
<dbReference type="HOGENOM" id="CLU_1858548_0_0_1"/>
<dbReference type="EnsemblPlants" id="ORUFI09G02750.1">
    <property type="protein sequence ID" value="ORUFI09G02750.1"/>
    <property type="gene ID" value="ORUFI09G02750"/>
</dbReference>
<proteinExistence type="predicted"/>
<name>A0A0E0QNN2_ORYRU</name>
<sequence length="138" mass="15970">MVILLKIMETPQIIPAKRDHRSCIVLLHYSRKISLKRLTTIICDEWLRGWNFLLKLAPVLNYLMSHEGGHGNEPLIPTGKTFRHPFGPIIEGYGILRGVLVRHNDVEAILDYHVFEVSHFDIFIGHDRSERPQKHLSS</sequence>
<protein>
    <submittedName>
        <fullName evidence="1">Uncharacterized protein</fullName>
    </submittedName>
</protein>